<accession>A0ABW9RS28</accession>
<dbReference type="RefSeq" id="WP_155173980.1">
    <property type="nucleotide sequence ID" value="NZ_BAAAFL010000068.1"/>
</dbReference>
<dbReference type="Proteomes" id="UP000798808">
    <property type="component" value="Unassembled WGS sequence"/>
</dbReference>
<keyword evidence="2" id="KW-1185">Reference proteome</keyword>
<sequence length="131" mass="15981">MEPFENSDYYQKELNKYLDKYGDVPPPWVYAPDSHPYSIQWRMGSGETHIMMFFAWYGRNLDTEADRINYFRKYPAPPRWLGWMADAIWDLEPMDEEFDYSEYFEKLKAYGFEGTEKYMEDLTDEKWIDNN</sequence>
<evidence type="ECO:0000313" key="1">
    <source>
        <dbReference type="EMBL" id="MTI26972.1"/>
    </source>
</evidence>
<name>A0ABW9RS28_9BACT</name>
<comment type="caution">
    <text evidence="1">The sequence shown here is derived from an EMBL/GenBank/DDBJ whole genome shotgun (WGS) entry which is preliminary data.</text>
</comment>
<evidence type="ECO:0000313" key="2">
    <source>
        <dbReference type="Proteomes" id="UP000798808"/>
    </source>
</evidence>
<dbReference type="EMBL" id="SMLW01000606">
    <property type="protein sequence ID" value="MTI26972.1"/>
    <property type="molecule type" value="Genomic_DNA"/>
</dbReference>
<proteinExistence type="predicted"/>
<gene>
    <name evidence="1" type="ORF">E1163_18590</name>
</gene>
<reference evidence="1 2" key="1">
    <citation type="submission" date="2019-02" db="EMBL/GenBank/DDBJ databases">
        <authorList>
            <person name="Goldberg S.R."/>
            <person name="Haltli B.A."/>
            <person name="Correa H."/>
            <person name="Russell K.G."/>
        </authorList>
    </citation>
    <scope>NUCLEOTIDE SEQUENCE [LARGE SCALE GENOMIC DNA]</scope>
    <source>
        <strain evidence="1 2">JCM 16186</strain>
    </source>
</reference>
<organism evidence="1 2">
    <name type="scientific">Fulvivirga kasyanovii</name>
    <dbReference type="NCBI Taxonomy" id="396812"/>
    <lineage>
        <taxon>Bacteria</taxon>
        <taxon>Pseudomonadati</taxon>
        <taxon>Bacteroidota</taxon>
        <taxon>Cytophagia</taxon>
        <taxon>Cytophagales</taxon>
        <taxon>Fulvivirgaceae</taxon>
        <taxon>Fulvivirga</taxon>
    </lineage>
</organism>
<protein>
    <submittedName>
        <fullName evidence="1">Uncharacterized protein</fullName>
    </submittedName>
</protein>